<dbReference type="InterPro" id="IPR036388">
    <property type="entry name" value="WH-like_DNA-bd_sf"/>
</dbReference>
<keyword evidence="7" id="KW-1185">Reference proteome</keyword>
<dbReference type="InterPro" id="IPR000847">
    <property type="entry name" value="LysR_HTH_N"/>
</dbReference>
<keyword evidence="3 6" id="KW-0238">DNA-binding</keyword>
<evidence type="ECO:0000256" key="4">
    <source>
        <dbReference type="ARBA" id="ARBA00023163"/>
    </source>
</evidence>
<dbReference type="Pfam" id="PF03466">
    <property type="entry name" value="LysR_substrate"/>
    <property type="match status" value="1"/>
</dbReference>
<dbReference type="InterPro" id="IPR005119">
    <property type="entry name" value="LysR_subst-bd"/>
</dbReference>
<dbReference type="EMBL" id="JAUSUH010000001">
    <property type="protein sequence ID" value="MDQ0345825.1"/>
    <property type="molecule type" value="Genomic_DNA"/>
</dbReference>
<evidence type="ECO:0000256" key="1">
    <source>
        <dbReference type="ARBA" id="ARBA00009437"/>
    </source>
</evidence>
<dbReference type="PROSITE" id="PS50931">
    <property type="entry name" value="HTH_LYSR"/>
    <property type="match status" value="1"/>
</dbReference>
<evidence type="ECO:0000313" key="7">
    <source>
        <dbReference type="Proteomes" id="UP001238467"/>
    </source>
</evidence>
<dbReference type="SUPFAM" id="SSF46785">
    <property type="entry name" value="Winged helix' DNA-binding domain"/>
    <property type="match status" value="1"/>
</dbReference>
<evidence type="ECO:0000256" key="3">
    <source>
        <dbReference type="ARBA" id="ARBA00023125"/>
    </source>
</evidence>
<sequence>MRQQGNLIDTDELRTFDAVATKRSFSLAAVELGASQSTVSQRIARLEKRLNRTLVRRTTRMVSLTPDGEAMLIYARSILAISHEARLRFARPGLKGVLKVGIEDEFARTRLPEVLGIFRAQFPDFGLRFVTGRNEHLHDVLRSHEVDVILGKSHSDLASEPGEATLWHEQLVWIGHTSLQLGSSDPVPLVSYLKPSLTRGLAEKALLASDRPWVDAAECSNLLGVLAAARAGLGVMAIGKSFRKTTLAEIPEEAGLPTLGKLAYVVESNAVSSDSAVGAFRAVLSEVAKRSADKEHHDAAALPLG</sequence>
<dbReference type="PANTHER" id="PTHR30579">
    <property type="entry name" value="TRANSCRIPTIONAL REGULATOR"/>
    <property type="match status" value="1"/>
</dbReference>
<proteinExistence type="inferred from homology"/>
<gene>
    <name evidence="6" type="ORF">J2S76_000226</name>
</gene>
<evidence type="ECO:0000259" key="5">
    <source>
        <dbReference type="PROSITE" id="PS50931"/>
    </source>
</evidence>
<keyword evidence="2" id="KW-0805">Transcription regulation</keyword>
<dbReference type="Gene3D" id="3.40.190.10">
    <property type="entry name" value="Periplasmic binding protein-like II"/>
    <property type="match status" value="2"/>
</dbReference>
<dbReference type="PANTHER" id="PTHR30579:SF7">
    <property type="entry name" value="HTH-TYPE TRANSCRIPTIONAL REGULATOR LRHA-RELATED"/>
    <property type="match status" value="1"/>
</dbReference>
<organism evidence="6 7">
    <name type="scientific">Ancylobacter vacuolatus</name>
    <dbReference type="NCBI Taxonomy" id="223389"/>
    <lineage>
        <taxon>Bacteria</taxon>
        <taxon>Pseudomonadati</taxon>
        <taxon>Pseudomonadota</taxon>
        <taxon>Alphaproteobacteria</taxon>
        <taxon>Hyphomicrobiales</taxon>
        <taxon>Xanthobacteraceae</taxon>
        <taxon>Ancylobacter</taxon>
    </lineage>
</organism>
<dbReference type="Gene3D" id="1.10.10.10">
    <property type="entry name" value="Winged helix-like DNA-binding domain superfamily/Winged helix DNA-binding domain"/>
    <property type="match status" value="1"/>
</dbReference>
<name>A0ABU0DBN7_9HYPH</name>
<dbReference type="GO" id="GO:0003677">
    <property type="term" value="F:DNA binding"/>
    <property type="evidence" value="ECO:0007669"/>
    <property type="project" value="UniProtKB-KW"/>
</dbReference>
<comment type="similarity">
    <text evidence="1">Belongs to the LysR transcriptional regulatory family.</text>
</comment>
<dbReference type="InterPro" id="IPR036390">
    <property type="entry name" value="WH_DNA-bd_sf"/>
</dbReference>
<evidence type="ECO:0000313" key="6">
    <source>
        <dbReference type="EMBL" id="MDQ0345825.1"/>
    </source>
</evidence>
<comment type="caution">
    <text evidence="6">The sequence shown here is derived from an EMBL/GenBank/DDBJ whole genome shotgun (WGS) entry which is preliminary data.</text>
</comment>
<dbReference type="SUPFAM" id="SSF53850">
    <property type="entry name" value="Periplasmic binding protein-like II"/>
    <property type="match status" value="1"/>
</dbReference>
<protein>
    <submittedName>
        <fullName evidence="6">DNA-binding transcriptional LysR family regulator</fullName>
    </submittedName>
</protein>
<dbReference type="Proteomes" id="UP001238467">
    <property type="component" value="Unassembled WGS sequence"/>
</dbReference>
<keyword evidence="4" id="KW-0804">Transcription</keyword>
<reference evidence="6 7" key="1">
    <citation type="submission" date="2023-07" db="EMBL/GenBank/DDBJ databases">
        <title>Genomic Encyclopedia of Type Strains, Phase IV (KMG-IV): sequencing the most valuable type-strain genomes for metagenomic binning, comparative biology and taxonomic classification.</title>
        <authorList>
            <person name="Goeker M."/>
        </authorList>
    </citation>
    <scope>NUCLEOTIDE SEQUENCE [LARGE SCALE GENOMIC DNA]</scope>
    <source>
        <strain evidence="6 7">DSM 1277</strain>
    </source>
</reference>
<evidence type="ECO:0000256" key="2">
    <source>
        <dbReference type="ARBA" id="ARBA00023015"/>
    </source>
</evidence>
<dbReference type="Pfam" id="PF00126">
    <property type="entry name" value="HTH_1"/>
    <property type="match status" value="1"/>
</dbReference>
<accession>A0ABU0DBN7</accession>
<dbReference type="InterPro" id="IPR050176">
    <property type="entry name" value="LTTR"/>
</dbReference>
<dbReference type="RefSeq" id="WP_307056738.1">
    <property type="nucleotide sequence ID" value="NZ_JAUSUH010000001.1"/>
</dbReference>
<feature type="domain" description="HTH lysR-type" evidence="5">
    <location>
        <begin position="8"/>
        <end position="65"/>
    </location>
</feature>